<gene>
    <name evidence="3" type="ordered locus">P700755_001151</name>
</gene>
<feature type="compositionally biased region" description="Low complexity" evidence="1">
    <location>
        <begin position="132"/>
        <end position="146"/>
    </location>
</feature>
<dbReference type="EMBL" id="CP003879">
    <property type="protein sequence ID" value="AFU68112.1"/>
    <property type="molecule type" value="Genomic_DNA"/>
</dbReference>
<feature type="compositionally biased region" description="Basic and acidic residues" evidence="1">
    <location>
        <begin position="442"/>
        <end position="467"/>
    </location>
</feature>
<reference evidence="3" key="1">
    <citation type="submission" date="2006-03" db="EMBL/GenBank/DDBJ databases">
        <authorList>
            <person name="Bowman J."/>
            <person name="Ferriera S."/>
            <person name="Johnson J."/>
            <person name="Kravitz S."/>
            <person name="Halpern A."/>
            <person name="Remington K."/>
            <person name="Beeson K."/>
            <person name="Tran B."/>
            <person name="Rogers Y.-H."/>
            <person name="Friedman R."/>
            <person name="Venter J.C."/>
        </authorList>
    </citation>
    <scope>NUCLEOTIDE SEQUENCE [LARGE SCALE GENOMIC DNA]</scope>
    <source>
        <strain evidence="3">ATCC 700755</strain>
    </source>
</reference>
<evidence type="ECO:0000256" key="2">
    <source>
        <dbReference type="SAM" id="Phobius"/>
    </source>
</evidence>
<dbReference type="OrthoDB" id="1454755at2"/>
<feature type="region of interest" description="Disordered" evidence="1">
    <location>
        <begin position="269"/>
        <end position="293"/>
    </location>
</feature>
<evidence type="ECO:0000313" key="3">
    <source>
        <dbReference type="EMBL" id="AFU68112.1"/>
    </source>
</evidence>
<feature type="compositionally biased region" description="Polar residues" evidence="1">
    <location>
        <begin position="236"/>
        <end position="251"/>
    </location>
</feature>
<dbReference type="KEGG" id="ptq:P700755_001151"/>
<feature type="compositionally biased region" description="Polar residues" evidence="1">
    <location>
        <begin position="147"/>
        <end position="166"/>
    </location>
</feature>
<evidence type="ECO:0000256" key="1">
    <source>
        <dbReference type="SAM" id="MobiDB-lite"/>
    </source>
</evidence>
<sequence length="479" mass="54880">MQESNNYTDFKILILKITLAIVISLSTFSGFAQQNSGIELLRNGPMSQWKWVATNNHEDPIVFELEKRLNDCDGVETVTIIKKTIYSSSKSDRGNTYIDDYGFNCSVSSKGDREYTKEYTILSRKFKEKKSNTSSSNTQTNSSSSSGVPSCSGCTPDQIRQMQIAAQSSQNNSSDSYDYSSNESSYSSNSSNSNSDYSSNSTSESIYQKRQREDAEAKARQSRARQDAQRRADAQVASNQRKVDQMNATSDNIMNEINKIADQRNAQIRAESEAKDAEYARRKEEKERESAERNERLRLDRLEYIRLQAEREEKERISNAQSSFLDNLYDKKIPVVVDSKEVFFLIISRNNDEKQIYISPFSLFANGENELPYKIDVIKDFKSKVSKPYVYAQGPYNSLEEQKNAVANFQSKARNNYVSYSLLKFTYKPKFESSSNKNGDFWGEKKTNSTEPKKNVETEDFWGEKKTSQKPKPKKSIWD</sequence>
<dbReference type="eggNOG" id="COG4372">
    <property type="taxonomic scope" value="Bacteria"/>
</dbReference>
<dbReference type="AlphaFoldDB" id="K4IBY2"/>
<feature type="region of interest" description="Disordered" evidence="1">
    <location>
        <begin position="432"/>
        <end position="479"/>
    </location>
</feature>
<name>K4IBY2_PSYTT</name>
<keyword evidence="2" id="KW-1133">Transmembrane helix</keyword>
<dbReference type="Proteomes" id="UP000008514">
    <property type="component" value="Chromosome"/>
</dbReference>
<accession>K4IBY2</accession>
<protein>
    <submittedName>
        <fullName evidence="3">Serine-rich protein</fullName>
    </submittedName>
</protein>
<evidence type="ECO:0000313" key="4">
    <source>
        <dbReference type="Proteomes" id="UP000008514"/>
    </source>
</evidence>
<keyword evidence="2" id="KW-0812">Transmembrane</keyword>
<proteinExistence type="predicted"/>
<feature type="compositionally biased region" description="Basic and acidic residues" evidence="1">
    <location>
        <begin position="210"/>
        <end position="233"/>
    </location>
</feature>
<organism evidence="3 4">
    <name type="scientific">Psychroflexus torquis (strain ATCC 700755 / CIP 106069 / ACAM 623)</name>
    <dbReference type="NCBI Taxonomy" id="313595"/>
    <lineage>
        <taxon>Bacteria</taxon>
        <taxon>Pseudomonadati</taxon>
        <taxon>Bacteroidota</taxon>
        <taxon>Flavobacteriia</taxon>
        <taxon>Flavobacteriales</taxon>
        <taxon>Flavobacteriaceae</taxon>
        <taxon>Psychroflexus</taxon>
    </lineage>
</organism>
<dbReference type="RefSeq" id="WP_015023718.1">
    <property type="nucleotide sequence ID" value="NC_018721.1"/>
</dbReference>
<dbReference type="HOGENOM" id="CLU_569693_0_0_10"/>
<feature type="transmembrane region" description="Helical" evidence="2">
    <location>
        <begin position="12"/>
        <end position="32"/>
    </location>
</feature>
<feature type="compositionally biased region" description="Basic and acidic residues" evidence="1">
    <location>
        <begin position="270"/>
        <end position="293"/>
    </location>
</feature>
<reference evidence="3" key="2">
    <citation type="submission" date="2012-09" db="EMBL/GenBank/DDBJ databases">
        <title>The complete sequence of Psychroflexus torquis an extreme psychrophile from sea-ice that is stimulated by light.</title>
        <authorList>
            <person name="Feng S."/>
            <person name="Powell S.M."/>
            <person name="Bowman J.P."/>
        </authorList>
    </citation>
    <scope>NUCLEOTIDE SEQUENCE [LARGE SCALE GENOMIC DNA]</scope>
    <source>
        <strain evidence="3">ATCC 700755</strain>
    </source>
</reference>
<feature type="compositionally biased region" description="Basic residues" evidence="1">
    <location>
        <begin position="468"/>
        <end position="479"/>
    </location>
</feature>
<feature type="region of interest" description="Disordered" evidence="1">
    <location>
        <begin position="126"/>
        <end position="251"/>
    </location>
</feature>
<dbReference type="STRING" id="313595.P700755_001151"/>
<feature type="compositionally biased region" description="Low complexity" evidence="1">
    <location>
        <begin position="167"/>
        <end position="205"/>
    </location>
</feature>
<keyword evidence="4" id="KW-1185">Reference proteome</keyword>
<keyword evidence="2" id="KW-0472">Membrane</keyword>